<dbReference type="EMBL" id="GGEC01056134">
    <property type="protein sequence ID" value="MBX36618.1"/>
    <property type="molecule type" value="Transcribed_RNA"/>
</dbReference>
<feature type="transmembrane region" description="Helical" evidence="1">
    <location>
        <begin position="12"/>
        <end position="35"/>
    </location>
</feature>
<accession>A0A2P2N2D5</accession>
<name>A0A2P2N2D5_RHIMU</name>
<sequence length="49" mass="5353">MNAGTENIAGQFIGLCLTSIPSIITSTLICSHFYFGTYHTTLSRMVNNI</sequence>
<evidence type="ECO:0000313" key="2">
    <source>
        <dbReference type="EMBL" id="MBX36618.1"/>
    </source>
</evidence>
<keyword evidence="1" id="KW-0812">Transmembrane</keyword>
<dbReference type="AlphaFoldDB" id="A0A2P2N2D5"/>
<protein>
    <submittedName>
        <fullName evidence="2">Uncharacterized protein</fullName>
    </submittedName>
</protein>
<proteinExistence type="predicted"/>
<keyword evidence="1" id="KW-0472">Membrane</keyword>
<reference evidence="2" key="1">
    <citation type="submission" date="2018-02" db="EMBL/GenBank/DDBJ databases">
        <title>Rhizophora mucronata_Transcriptome.</title>
        <authorList>
            <person name="Meera S.P."/>
            <person name="Sreeshan A."/>
            <person name="Augustine A."/>
        </authorList>
    </citation>
    <scope>NUCLEOTIDE SEQUENCE</scope>
    <source>
        <tissue evidence="2">Leaf</tissue>
    </source>
</reference>
<keyword evidence="1" id="KW-1133">Transmembrane helix</keyword>
<organism evidence="2">
    <name type="scientific">Rhizophora mucronata</name>
    <name type="common">Asiatic mangrove</name>
    <dbReference type="NCBI Taxonomy" id="61149"/>
    <lineage>
        <taxon>Eukaryota</taxon>
        <taxon>Viridiplantae</taxon>
        <taxon>Streptophyta</taxon>
        <taxon>Embryophyta</taxon>
        <taxon>Tracheophyta</taxon>
        <taxon>Spermatophyta</taxon>
        <taxon>Magnoliopsida</taxon>
        <taxon>eudicotyledons</taxon>
        <taxon>Gunneridae</taxon>
        <taxon>Pentapetalae</taxon>
        <taxon>rosids</taxon>
        <taxon>fabids</taxon>
        <taxon>Malpighiales</taxon>
        <taxon>Rhizophoraceae</taxon>
        <taxon>Rhizophora</taxon>
    </lineage>
</organism>
<evidence type="ECO:0000256" key="1">
    <source>
        <dbReference type="SAM" id="Phobius"/>
    </source>
</evidence>